<dbReference type="EC" id="4.99.1.9" evidence="7"/>
<feature type="binding site" evidence="7">
    <location>
        <position position="206"/>
    </location>
    <ligand>
        <name>Fe(2+)</name>
        <dbReference type="ChEBI" id="CHEBI:29033"/>
    </ligand>
</feature>
<comment type="pathway">
    <text evidence="1 7 8">Porphyrin-containing compound metabolism; protoheme biosynthesis.</text>
</comment>
<dbReference type="Pfam" id="PF00762">
    <property type="entry name" value="Ferrochelatase"/>
    <property type="match status" value="1"/>
</dbReference>
<dbReference type="CDD" id="cd03411">
    <property type="entry name" value="Ferrochelatase_N"/>
    <property type="match status" value="1"/>
</dbReference>
<evidence type="ECO:0000256" key="1">
    <source>
        <dbReference type="ARBA" id="ARBA00004744"/>
    </source>
</evidence>
<dbReference type="Gene3D" id="3.40.50.1400">
    <property type="match status" value="2"/>
</dbReference>
<evidence type="ECO:0000256" key="4">
    <source>
        <dbReference type="ARBA" id="ARBA00023239"/>
    </source>
</evidence>
<organism evidence="9 10">
    <name type="scientific">Schaalia radingae</name>
    <dbReference type="NCBI Taxonomy" id="131110"/>
    <lineage>
        <taxon>Bacteria</taxon>
        <taxon>Bacillati</taxon>
        <taxon>Actinomycetota</taxon>
        <taxon>Actinomycetes</taxon>
        <taxon>Actinomycetales</taxon>
        <taxon>Actinomycetaceae</taxon>
        <taxon>Schaalia</taxon>
    </lineage>
</organism>
<name>A0ABY0V560_9ACTO</name>
<evidence type="ECO:0000256" key="3">
    <source>
        <dbReference type="ARBA" id="ARBA00023133"/>
    </source>
</evidence>
<keyword evidence="2 7" id="KW-0408">Iron</keyword>
<keyword evidence="7" id="KW-0479">Metal-binding</keyword>
<sequence>MSENARAERPAVILANLGTPQAPTARAVRPFLREFLSDRRIIEMPPAIWRPILEGIILRVRPARSAKLYESIWYTESNSSPLMYWSLRQRDELAARLDHVADVHLAMRYGEPSIRSVLDQLRDQGVQRVLIIPAYPQYASSSTAPVIDEVARDMLKARNQLEIRTIRSFHDAPVYIEALAAALVNHWDARGRPDFEGGDKLVLSFHSIPEAMHRDGDVYRDECETTAELLRSRLNLDPQWVLTRYQSVFGPAKWIGPATIDTMGELGAVGTTRVDVICPGFVADCIETLDEIARLNRDAFIEAGGSQFHYVPWGNDLPGCIDTFEEVARTGLAGWV</sequence>
<evidence type="ECO:0000313" key="9">
    <source>
        <dbReference type="EMBL" id="SDT86142.1"/>
    </source>
</evidence>
<dbReference type="PANTHER" id="PTHR11108:SF1">
    <property type="entry name" value="FERROCHELATASE, MITOCHONDRIAL"/>
    <property type="match status" value="1"/>
</dbReference>
<comment type="function">
    <text evidence="7 8">Involved in coproporphyrin-dependent heme b biosynthesis. Catalyzes the insertion of ferrous iron into coproporphyrin III to form Fe-coproporphyrin III.</text>
</comment>
<dbReference type="PROSITE" id="PS00534">
    <property type="entry name" value="FERROCHELATASE"/>
    <property type="match status" value="1"/>
</dbReference>
<feature type="binding site" evidence="7">
    <location>
        <position position="287"/>
    </location>
    <ligand>
        <name>Fe(2+)</name>
        <dbReference type="ChEBI" id="CHEBI:29033"/>
    </ligand>
</feature>
<evidence type="ECO:0000256" key="8">
    <source>
        <dbReference type="RuleBase" id="RU000607"/>
    </source>
</evidence>
<keyword evidence="10" id="KW-1185">Reference proteome</keyword>
<accession>A0ABY0V560</accession>
<reference evidence="9 10" key="1">
    <citation type="submission" date="2016-10" db="EMBL/GenBank/DDBJ databases">
        <authorList>
            <person name="Varghese N."/>
            <person name="Submissions S."/>
        </authorList>
    </citation>
    <scope>NUCLEOTIDE SEQUENCE [LARGE SCALE GENOMIC DNA]</scope>
    <source>
        <strain evidence="9 10">DSM 9169</strain>
    </source>
</reference>
<evidence type="ECO:0000256" key="6">
    <source>
        <dbReference type="ARBA" id="ARBA00024536"/>
    </source>
</evidence>
<comment type="catalytic activity">
    <reaction evidence="6">
        <text>Fe-coproporphyrin III + 2 H(+) = coproporphyrin III + Fe(2+)</text>
        <dbReference type="Rhea" id="RHEA:49572"/>
        <dbReference type="ChEBI" id="CHEBI:15378"/>
        <dbReference type="ChEBI" id="CHEBI:29033"/>
        <dbReference type="ChEBI" id="CHEBI:68438"/>
        <dbReference type="ChEBI" id="CHEBI:131725"/>
        <dbReference type="EC" id="4.99.1.9"/>
    </reaction>
    <physiologicalReaction direction="right-to-left" evidence="6">
        <dbReference type="Rhea" id="RHEA:49574"/>
    </physiologicalReaction>
</comment>
<comment type="subcellular location">
    <subcellularLocation>
        <location evidence="7 8">Cytoplasm</location>
    </subcellularLocation>
</comment>
<dbReference type="InterPro" id="IPR033644">
    <property type="entry name" value="Ferrochelatase_C"/>
</dbReference>
<keyword evidence="5 7" id="KW-0627">Porphyrin biosynthesis</keyword>
<dbReference type="InterPro" id="IPR019772">
    <property type="entry name" value="Ferrochelatase_AS"/>
</dbReference>
<evidence type="ECO:0000256" key="7">
    <source>
        <dbReference type="HAMAP-Rule" id="MF_00323"/>
    </source>
</evidence>
<dbReference type="SUPFAM" id="SSF53800">
    <property type="entry name" value="Chelatase"/>
    <property type="match status" value="1"/>
</dbReference>
<dbReference type="Proteomes" id="UP000198976">
    <property type="component" value="Chromosome I"/>
</dbReference>
<proteinExistence type="inferred from homology"/>
<dbReference type="InterPro" id="IPR001015">
    <property type="entry name" value="Ferrochelatase"/>
</dbReference>
<dbReference type="NCBIfam" id="TIGR00109">
    <property type="entry name" value="hemH"/>
    <property type="match status" value="1"/>
</dbReference>
<dbReference type="EMBL" id="LT629792">
    <property type="protein sequence ID" value="SDT86142.1"/>
    <property type="molecule type" value="Genomic_DNA"/>
</dbReference>
<dbReference type="HAMAP" id="MF_00323">
    <property type="entry name" value="Ferrochelatase"/>
    <property type="match status" value="1"/>
</dbReference>
<protein>
    <recommendedName>
        <fullName evidence="7">Coproporphyrin III ferrochelatase</fullName>
        <ecNumber evidence="7">4.99.1.9</ecNumber>
    </recommendedName>
</protein>
<keyword evidence="7 8" id="KW-0963">Cytoplasm</keyword>
<dbReference type="CDD" id="cd00419">
    <property type="entry name" value="Ferrochelatase_C"/>
    <property type="match status" value="1"/>
</dbReference>
<keyword evidence="4 7" id="KW-0456">Lyase</keyword>
<dbReference type="PANTHER" id="PTHR11108">
    <property type="entry name" value="FERROCHELATASE"/>
    <property type="match status" value="1"/>
</dbReference>
<evidence type="ECO:0000256" key="2">
    <source>
        <dbReference type="ARBA" id="ARBA00023004"/>
    </source>
</evidence>
<keyword evidence="3 7" id="KW-0350">Heme biosynthesis</keyword>
<comment type="caution">
    <text evidence="7">Lacks conserved residue(s) required for the propagation of feature annotation.</text>
</comment>
<evidence type="ECO:0000256" key="5">
    <source>
        <dbReference type="ARBA" id="ARBA00023244"/>
    </source>
</evidence>
<dbReference type="InterPro" id="IPR033659">
    <property type="entry name" value="Ferrochelatase_N"/>
</dbReference>
<gene>
    <name evidence="7" type="primary">cpfC</name>
    <name evidence="9" type="ORF">SAMN04489714_0256</name>
</gene>
<comment type="similarity">
    <text evidence="7 8">Belongs to the ferrochelatase family.</text>
</comment>
<evidence type="ECO:0000313" key="10">
    <source>
        <dbReference type="Proteomes" id="UP000198976"/>
    </source>
</evidence>